<dbReference type="GO" id="GO:0015562">
    <property type="term" value="F:efflux transmembrane transporter activity"/>
    <property type="evidence" value="ECO:0007669"/>
    <property type="project" value="InterPro"/>
</dbReference>
<dbReference type="GO" id="GO:1990281">
    <property type="term" value="C:efflux pump complex"/>
    <property type="evidence" value="ECO:0007669"/>
    <property type="project" value="TreeGrafter"/>
</dbReference>
<evidence type="ECO:0000259" key="4">
    <source>
        <dbReference type="Pfam" id="PF25876"/>
    </source>
</evidence>
<accession>V6SFN4</accession>
<dbReference type="Gene3D" id="1.10.287.470">
    <property type="entry name" value="Helix hairpin bin"/>
    <property type="match status" value="1"/>
</dbReference>
<feature type="compositionally biased region" description="Basic and acidic residues" evidence="3">
    <location>
        <begin position="422"/>
        <end position="440"/>
    </location>
</feature>
<keyword evidence="2" id="KW-0175">Coiled coil</keyword>
<dbReference type="Pfam" id="PF25876">
    <property type="entry name" value="HH_MFP_RND"/>
    <property type="match status" value="1"/>
</dbReference>
<sequence length="440" mass="47802">MTKKTKYLVLGGTLVLVAALVMLSKKGVIGNKDEGKEVEIAKTDAITIVETVSATGKVQPEVEVKISSEVSGEIISLPVKEGQTVKKGDLLVKINPDIYESGVNRTVASLSTTKAGLNQADAQLKEAKSNYDRNKRLFEKGVISKSEWDKVVSAYEVAEANKQSAYYNVKSASATVTEAKDNLGRTTIYSPADGTISRLDVELGERVLGTQQMAGTELLRVANLNNMEVEVDVNENDIVKISIGDEAKIEVDAYLKKEFKGIVTSISNSSVATTSADQVTNFKVKVRILKESYADLTEGKPANFSPFRPGMTATVDIITTRKENILAVPISAVVMKTDTTAVKKDVVEELEKEQEEKIKGSTDKKYECVFVKVGDKAKLRVIKTGIQDDTNIEVLSGLKKGDVVIVGPYTTVTKELNPGDKVTIKKKDAGEKDKDKEEKA</sequence>
<dbReference type="STRING" id="1107311.Q767_06590"/>
<dbReference type="PANTHER" id="PTHR30469:SF33">
    <property type="entry name" value="SLR1207 PROTEIN"/>
    <property type="match status" value="1"/>
</dbReference>
<dbReference type="Gene3D" id="2.40.30.170">
    <property type="match status" value="1"/>
</dbReference>
<feature type="domain" description="CzcB-like C-terminal circularly permuted SH3-like" evidence="6">
    <location>
        <begin position="367"/>
        <end position="405"/>
    </location>
</feature>
<dbReference type="Pfam" id="PF25975">
    <property type="entry name" value="CzcB_C"/>
    <property type="match status" value="1"/>
</dbReference>
<evidence type="ECO:0000259" key="7">
    <source>
        <dbReference type="Pfam" id="PF26002"/>
    </source>
</evidence>
<dbReference type="PANTHER" id="PTHR30469">
    <property type="entry name" value="MULTIDRUG RESISTANCE PROTEIN MDTA"/>
    <property type="match status" value="1"/>
</dbReference>
<dbReference type="AlphaFoldDB" id="V6SFN4"/>
<reference evidence="8 9" key="2">
    <citation type="journal article" date="2015" name="Stand. Genomic Sci.">
        <title>High quality draft genomic sequence of Flavobacterium enshiense DK69(T) and comparison among Flavobacterium genomes.</title>
        <authorList>
            <person name="Zeng Z."/>
            <person name="Chen C."/>
            <person name="Du H."/>
            <person name="Wang G."/>
            <person name="Li M."/>
        </authorList>
    </citation>
    <scope>NUCLEOTIDE SEQUENCE [LARGE SCALE GENOMIC DNA]</scope>
    <source>
        <strain evidence="8 9">DK69</strain>
    </source>
</reference>
<feature type="coiled-coil region" evidence="2">
    <location>
        <begin position="110"/>
        <end position="137"/>
    </location>
</feature>
<dbReference type="Pfam" id="PF25917">
    <property type="entry name" value="BSH_RND"/>
    <property type="match status" value="1"/>
</dbReference>
<keyword evidence="9" id="KW-1185">Reference proteome</keyword>
<gene>
    <name evidence="8" type="ORF">Q767_06590</name>
</gene>
<feature type="region of interest" description="Disordered" evidence="3">
    <location>
        <begin position="420"/>
        <end position="440"/>
    </location>
</feature>
<evidence type="ECO:0000259" key="5">
    <source>
        <dbReference type="Pfam" id="PF25917"/>
    </source>
</evidence>
<protein>
    <submittedName>
        <fullName evidence="8">RND transporter</fullName>
    </submittedName>
</protein>
<dbReference type="RefSeq" id="WP_023573369.1">
    <property type="nucleotide sequence ID" value="NZ_AVCS01000009.1"/>
</dbReference>
<dbReference type="EMBL" id="JRLZ01000004">
    <property type="protein sequence ID" value="KGO96555.1"/>
    <property type="molecule type" value="Genomic_DNA"/>
</dbReference>
<feature type="domain" description="Multidrug resistance protein MdtA-like barrel-sandwich hybrid" evidence="5">
    <location>
        <begin position="64"/>
        <end position="212"/>
    </location>
</feature>
<dbReference type="PATRIC" id="fig|1107311.3.peg.1336"/>
<dbReference type="Proteomes" id="UP000030149">
    <property type="component" value="Unassembled WGS sequence"/>
</dbReference>
<dbReference type="SUPFAM" id="SSF111369">
    <property type="entry name" value="HlyD-like secretion proteins"/>
    <property type="match status" value="1"/>
</dbReference>
<dbReference type="InterPro" id="IPR006143">
    <property type="entry name" value="RND_pump_MFP"/>
</dbReference>
<dbReference type="InterPro" id="IPR058624">
    <property type="entry name" value="MdtA-like_HH"/>
</dbReference>
<evidence type="ECO:0000259" key="6">
    <source>
        <dbReference type="Pfam" id="PF25975"/>
    </source>
</evidence>
<dbReference type="NCBIfam" id="TIGR01730">
    <property type="entry name" value="RND_mfp"/>
    <property type="match status" value="1"/>
</dbReference>
<evidence type="ECO:0000313" key="9">
    <source>
        <dbReference type="Proteomes" id="UP000030149"/>
    </source>
</evidence>
<dbReference type="Pfam" id="PF26002">
    <property type="entry name" value="Beta-barrel_AprE"/>
    <property type="match status" value="1"/>
</dbReference>
<dbReference type="InterPro" id="IPR058625">
    <property type="entry name" value="MdtA-like_BSH"/>
</dbReference>
<reference evidence="9" key="1">
    <citation type="submission" date="2013-09" db="EMBL/GenBank/DDBJ databases">
        <authorList>
            <person name="Zeng Z."/>
            <person name="Chen C."/>
        </authorList>
    </citation>
    <scope>NUCLEOTIDE SEQUENCE [LARGE SCALE GENOMIC DNA]</scope>
    <source>
        <strain evidence="9">DK69</strain>
    </source>
</reference>
<name>V6SFN4_9FLAO</name>
<dbReference type="Gene3D" id="2.40.420.20">
    <property type="match status" value="1"/>
</dbReference>
<dbReference type="InterPro" id="IPR058982">
    <property type="entry name" value="Beta-barrel_AprE"/>
</dbReference>
<evidence type="ECO:0000256" key="3">
    <source>
        <dbReference type="SAM" id="MobiDB-lite"/>
    </source>
</evidence>
<feature type="domain" description="Multidrug resistance protein MdtA-like alpha-helical hairpin" evidence="4">
    <location>
        <begin position="111"/>
        <end position="183"/>
    </location>
</feature>
<proteinExistence type="inferred from homology"/>
<dbReference type="InterPro" id="IPR058649">
    <property type="entry name" value="CzcB_C"/>
</dbReference>
<comment type="caution">
    <text evidence="8">The sequence shown here is derived from an EMBL/GenBank/DDBJ whole genome shotgun (WGS) entry which is preliminary data.</text>
</comment>
<dbReference type="Gene3D" id="2.40.50.100">
    <property type="match status" value="1"/>
</dbReference>
<evidence type="ECO:0000256" key="2">
    <source>
        <dbReference type="SAM" id="Coils"/>
    </source>
</evidence>
<feature type="domain" description="AprE-like beta-barrel" evidence="7">
    <location>
        <begin position="228"/>
        <end position="319"/>
    </location>
</feature>
<organism evidence="8 9">
    <name type="scientific">Flavobacterium enshiense DK69</name>
    <dbReference type="NCBI Taxonomy" id="1107311"/>
    <lineage>
        <taxon>Bacteria</taxon>
        <taxon>Pseudomonadati</taxon>
        <taxon>Bacteroidota</taxon>
        <taxon>Flavobacteriia</taxon>
        <taxon>Flavobacteriales</taxon>
        <taxon>Flavobacteriaceae</taxon>
        <taxon>Flavobacterium</taxon>
    </lineage>
</organism>
<evidence type="ECO:0000256" key="1">
    <source>
        <dbReference type="ARBA" id="ARBA00009477"/>
    </source>
</evidence>
<dbReference type="eggNOG" id="COG0845">
    <property type="taxonomic scope" value="Bacteria"/>
</dbReference>
<dbReference type="OrthoDB" id="9809068at2"/>
<comment type="similarity">
    <text evidence="1">Belongs to the membrane fusion protein (MFP) (TC 8.A.1) family.</text>
</comment>
<evidence type="ECO:0000313" key="8">
    <source>
        <dbReference type="EMBL" id="KGO96555.1"/>
    </source>
</evidence>